<gene>
    <name evidence="3" type="ORF">M422DRAFT_260259</name>
</gene>
<keyword evidence="1" id="KW-0812">Transmembrane</keyword>
<keyword evidence="4" id="KW-1185">Reference proteome</keyword>
<sequence length="220" mass="24671">MPSILRLPLSELQVGARDTADGQIEKYLPPAALALILYDTFLSADDEFTYVWSQKFGFTTVILVTIDSVMTILFETGGVVLIFIYTWRVYRFWKTTNVRQDCGLSGLLINQGFLRFLFYFVENVVIIILSEVKAEWAKVLSYSINDIAGVVLPLIMCRFILQLRKAATNNIGESHLSVRPESVSEPAGFKAAIRNLGRNIERDFGGDTVTRSLSGSLEDD</sequence>
<proteinExistence type="predicted"/>
<protein>
    <recommendedName>
        <fullName evidence="2">DUF6533 domain-containing protein</fullName>
    </recommendedName>
</protein>
<dbReference type="HOGENOM" id="CLU_1256751_0_0_1"/>
<evidence type="ECO:0000313" key="4">
    <source>
        <dbReference type="Proteomes" id="UP000054279"/>
    </source>
</evidence>
<keyword evidence="1" id="KW-1133">Transmembrane helix</keyword>
<feature type="transmembrane region" description="Helical" evidence="1">
    <location>
        <begin position="142"/>
        <end position="161"/>
    </location>
</feature>
<dbReference type="Pfam" id="PF20151">
    <property type="entry name" value="DUF6533"/>
    <property type="match status" value="1"/>
</dbReference>
<keyword evidence="1" id="KW-0472">Membrane</keyword>
<dbReference type="Proteomes" id="UP000054279">
    <property type="component" value="Unassembled WGS sequence"/>
</dbReference>
<evidence type="ECO:0000256" key="1">
    <source>
        <dbReference type="SAM" id="Phobius"/>
    </source>
</evidence>
<dbReference type="EMBL" id="KN837170">
    <property type="protein sequence ID" value="KIJ37311.1"/>
    <property type="molecule type" value="Genomic_DNA"/>
</dbReference>
<feature type="domain" description="DUF6533" evidence="2">
    <location>
        <begin position="31"/>
        <end position="62"/>
    </location>
</feature>
<organism evidence="3 4">
    <name type="scientific">Sphaerobolus stellatus (strain SS14)</name>
    <dbReference type="NCBI Taxonomy" id="990650"/>
    <lineage>
        <taxon>Eukaryota</taxon>
        <taxon>Fungi</taxon>
        <taxon>Dikarya</taxon>
        <taxon>Basidiomycota</taxon>
        <taxon>Agaricomycotina</taxon>
        <taxon>Agaricomycetes</taxon>
        <taxon>Phallomycetidae</taxon>
        <taxon>Geastrales</taxon>
        <taxon>Sphaerobolaceae</taxon>
        <taxon>Sphaerobolus</taxon>
    </lineage>
</organism>
<feature type="transmembrane region" description="Helical" evidence="1">
    <location>
        <begin position="56"/>
        <end position="86"/>
    </location>
</feature>
<reference evidence="3 4" key="1">
    <citation type="submission" date="2014-06" db="EMBL/GenBank/DDBJ databases">
        <title>Evolutionary Origins and Diversification of the Mycorrhizal Mutualists.</title>
        <authorList>
            <consortium name="DOE Joint Genome Institute"/>
            <consortium name="Mycorrhizal Genomics Consortium"/>
            <person name="Kohler A."/>
            <person name="Kuo A."/>
            <person name="Nagy L.G."/>
            <person name="Floudas D."/>
            <person name="Copeland A."/>
            <person name="Barry K.W."/>
            <person name="Cichocki N."/>
            <person name="Veneault-Fourrey C."/>
            <person name="LaButti K."/>
            <person name="Lindquist E.A."/>
            <person name="Lipzen A."/>
            <person name="Lundell T."/>
            <person name="Morin E."/>
            <person name="Murat C."/>
            <person name="Riley R."/>
            <person name="Ohm R."/>
            <person name="Sun H."/>
            <person name="Tunlid A."/>
            <person name="Henrissat B."/>
            <person name="Grigoriev I.V."/>
            <person name="Hibbett D.S."/>
            <person name="Martin F."/>
        </authorList>
    </citation>
    <scope>NUCLEOTIDE SEQUENCE [LARGE SCALE GENOMIC DNA]</scope>
    <source>
        <strain evidence="3 4">SS14</strain>
    </source>
</reference>
<dbReference type="InterPro" id="IPR045340">
    <property type="entry name" value="DUF6533"/>
</dbReference>
<feature type="transmembrane region" description="Helical" evidence="1">
    <location>
        <begin position="107"/>
        <end position="130"/>
    </location>
</feature>
<accession>A0A0C9VJ15</accession>
<evidence type="ECO:0000259" key="2">
    <source>
        <dbReference type="Pfam" id="PF20151"/>
    </source>
</evidence>
<dbReference type="AlphaFoldDB" id="A0A0C9VJ15"/>
<evidence type="ECO:0000313" key="3">
    <source>
        <dbReference type="EMBL" id="KIJ37311.1"/>
    </source>
</evidence>
<name>A0A0C9VJ15_SPHS4</name>